<dbReference type="Pfam" id="PF18259">
    <property type="entry name" value="CBM65_1"/>
    <property type="match status" value="1"/>
</dbReference>
<protein>
    <submittedName>
        <fullName evidence="8">Cellulase (Glycosyl hydrolase family 5)</fullName>
    </submittedName>
</protein>
<evidence type="ECO:0000256" key="5">
    <source>
        <dbReference type="SAM" id="SignalP"/>
    </source>
</evidence>
<evidence type="ECO:0000256" key="3">
    <source>
        <dbReference type="RuleBase" id="RU361153"/>
    </source>
</evidence>
<dbReference type="GO" id="GO:0004553">
    <property type="term" value="F:hydrolase activity, hydrolyzing O-glycosyl compounds"/>
    <property type="evidence" value="ECO:0007669"/>
    <property type="project" value="InterPro"/>
</dbReference>
<evidence type="ECO:0000313" key="9">
    <source>
        <dbReference type="Proteomes" id="UP000004259"/>
    </source>
</evidence>
<feature type="signal peptide" evidence="5">
    <location>
        <begin position="1"/>
        <end position="32"/>
    </location>
</feature>
<evidence type="ECO:0000256" key="4">
    <source>
        <dbReference type="SAM" id="MobiDB-lite"/>
    </source>
</evidence>
<organism evidence="8 9">
    <name type="scientific">Ruminococcus albus 8</name>
    <dbReference type="NCBI Taxonomy" id="246199"/>
    <lineage>
        <taxon>Bacteria</taxon>
        <taxon>Bacillati</taxon>
        <taxon>Bacillota</taxon>
        <taxon>Clostridia</taxon>
        <taxon>Eubacteriales</taxon>
        <taxon>Oscillospiraceae</taxon>
        <taxon>Ruminococcus</taxon>
    </lineage>
</organism>
<proteinExistence type="inferred from homology"/>
<dbReference type="STRING" id="246199.CUS_6127"/>
<dbReference type="OrthoDB" id="220114at2"/>
<dbReference type="Gene3D" id="3.20.20.80">
    <property type="entry name" value="Glycosidases"/>
    <property type="match status" value="1"/>
</dbReference>
<dbReference type="SUPFAM" id="SSF51445">
    <property type="entry name" value="(Trans)glycosidases"/>
    <property type="match status" value="1"/>
</dbReference>
<feature type="region of interest" description="Disordered" evidence="4">
    <location>
        <begin position="335"/>
        <end position="363"/>
    </location>
</feature>
<comment type="caution">
    <text evidence="8">The sequence shown here is derived from an EMBL/GenBank/DDBJ whole genome shotgun (WGS) entry which is preliminary data.</text>
</comment>
<evidence type="ECO:0000259" key="6">
    <source>
        <dbReference type="Pfam" id="PF00150"/>
    </source>
</evidence>
<dbReference type="InterPro" id="IPR001547">
    <property type="entry name" value="Glyco_hydro_5"/>
</dbReference>
<dbReference type="eggNOG" id="COG2730">
    <property type="taxonomic scope" value="Bacteria"/>
</dbReference>
<dbReference type="InterPro" id="IPR017853">
    <property type="entry name" value="GH"/>
</dbReference>
<accession>E9S7B6</accession>
<feature type="chain" id="PRO_5038761166" evidence="5">
    <location>
        <begin position="33"/>
        <end position="491"/>
    </location>
</feature>
<feature type="domain" description="Carbohydrate binding module 65" evidence="7">
    <location>
        <begin position="371"/>
        <end position="485"/>
    </location>
</feature>
<feature type="domain" description="Glycoside hydrolase family 5" evidence="6">
    <location>
        <begin position="49"/>
        <end position="291"/>
    </location>
</feature>
<keyword evidence="9" id="KW-1185">Reference proteome</keyword>
<dbReference type="Pfam" id="PF00150">
    <property type="entry name" value="Cellulase"/>
    <property type="match status" value="1"/>
</dbReference>
<evidence type="ECO:0000256" key="2">
    <source>
        <dbReference type="ARBA" id="ARBA00023295"/>
    </source>
</evidence>
<dbReference type="RefSeq" id="WP_002846860.1">
    <property type="nucleotide sequence ID" value="NZ_ADKM02000008.1"/>
</dbReference>
<dbReference type="PANTHER" id="PTHR34142">
    <property type="entry name" value="ENDO-BETA-1,4-GLUCANASE A"/>
    <property type="match status" value="1"/>
</dbReference>
<comment type="similarity">
    <text evidence="3">Belongs to the glycosyl hydrolase 5 (cellulase A) family.</text>
</comment>
<keyword evidence="1 3" id="KW-0378">Hydrolase</keyword>
<dbReference type="PANTHER" id="PTHR34142:SF1">
    <property type="entry name" value="GLYCOSIDE HYDROLASE FAMILY 5 DOMAIN-CONTAINING PROTEIN"/>
    <property type="match status" value="1"/>
</dbReference>
<evidence type="ECO:0000259" key="7">
    <source>
        <dbReference type="Pfam" id="PF18259"/>
    </source>
</evidence>
<reference evidence="8 9" key="1">
    <citation type="submission" date="2011-02" db="EMBL/GenBank/DDBJ databases">
        <authorList>
            <person name="Nelson K.E."/>
            <person name="Sutton G."/>
            <person name="Torralba M."/>
            <person name="Durkin S."/>
            <person name="Harkins D."/>
            <person name="Montgomery R."/>
            <person name="Ziemer C."/>
            <person name="Klaassens E."/>
            <person name="Ocuiv P."/>
            <person name="Morrison M."/>
        </authorList>
    </citation>
    <scope>NUCLEOTIDE SEQUENCE [LARGE SCALE GENOMIC DNA]</scope>
    <source>
        <strain evidence="8 9">8</strain>
    </source>
</reference>
<dbReference type="Proteomes" id="UP000004259">
    <property type="component" value="Unassembled WGS sequence"/>
</dbReference>
<keyword evidence="2 3" id="KW-0326">Glycosidase</keyword>
<sequence>MVNMQTNIKAVKRTAAAMLSAMLLALSMPAVPADAASNGFYVSGTSIKDANGNDFVMRGVNIAHAWYSSYTSTSIKGAADNGANTVRVVVADGKKWSKTSKSDLQNIVNECKKNDLVCILEVHDATGSDNTSDLNAAVNYWIENKSVLQGNEKYVILNIANEWYGSWNGYSWAEGNKSAVKSIRNAGINNMIMVDCAGWGQYPDSIKDYGKSVFNADSKKNTVFSIHMYEYAGGNSSTVKKNIDNALGIGVPVVIGEFGGQHTNGDVDEATIMSYCTQKNVGYLGWSWKGNGSDLSYLDIANDWSGTSLTSWGNTLINGSNGIKKTSKKCSVFTGSSSSSSSSSNSSSSGNASSSSSSSSSSSGDPYVSLFWGQSSAGAWGQPVSVMTTKNGGSFDAANIKKNGYFYVEYTNSNRNQIELILQSWSGGSGWAKVQAYEFGSANGHSYAKFSYNDCVNAFGTSNFSSYLDQIHVGCMKNTTTVYSVCYCYPN</sequence>
<evidence type="ECO:0000256" key="1">
    <source>
        <dbReference type="ARBA" id="ARBA00022801"/>
    </source>
</evidence>
<evidence type="ECO:0000313" key="8">
    <source>
        <dbReference type="EMBL" id="EGC04830.1"/>
    </source>
</evidence>
<name>E9S7B6_RUMAL</name>
<dbReference type="GO" id="GO:0009251">
    <property type="term" value="P:glucan catabolic process"/>
    <property type="evidence" value="ECO:0007669"/>
    <property type="project" value="TreeGrafter"/>
</dbReference>
<dbReference type="AlphaFoldDB" id="E9S7B6"/>
<dbReference type="Gene3D" id="2.60.120.1070">
    <property type="match status" value="1"/>
</dbReference>
<dbReference type="EMBL" id="ADKM02000008">
    <property type="protein sequence ID" value="EGC04830.1"/>
    <property type="molecule type" value="Genomic_DNA"/>
</dbReference>
<dbReference type="InterPro" id="IPR040877">
    <property type="entry name" value="CBM65_1"/>
</dbReference>
<keyword evidence="5" id="KW-0732">Signal</keyword>
<gene>
    <name evidence="8" type="ORF">CUS_6127</name>
</gene>